<dbReference type="Gene3D" id="3.40.225.10">
    <property type="entry name" value="Class II aldolase/adducin N-terminal domain"/>
    <property type="match status" value="1"/>
</dbReference>
<dbReference type="PANTHER" id="PTHR10672">
    <property type="entry name" value="ADDUCIN"/>
    <property type="match status" value="1"/>
</dbReference>
<evidence type="ECO:0000256" key="2">
    <source>
        <dbReference type="SAM" id="SignalP"/>
    </source>
</evidence>
<name>A0ABD3M1P1_9STRA</name>
<evidence type="ECO:0000256" key="1">
    <source>
        <dbReference type="SAM" id="MobiDB-lite"/>
    </source>
</evidence>
<dbReference type="EMBL" id="JALLBG020000263">
    <property type="protein sequence ID" value="KAL3757517.1"/>
    <property type="molecule type" value="Genomic_DNA"/>
</dbReference>
<sequence length="374" mass="41291">MMILSSSKAVRIKVAWLLCATALAKALFVGPPTTTTMSRFHFHETSQHLVGVSASTSAITDHISVSNKLNNYPEIPIDLRNCMSPEEWEQRCALAVSYRIAYLHNWHENIFNHITLKVGGSDEEPDGPHFLLNDFGLGFDEMTACNLLKVNLDGMLVGSSLPANRRTLNTGKGRVFKPGYVLHSAIHAARDDVHAIWHGHDIDTTAVTQTKFGILPLSQEATYALSKGVSYHPFEGSANDLTEQPRLVKNLGPTNQILLLEDHGPIVACPTIEEAFAGMYFVTRACKFQIKALSAAGGNLSNIHMPSDKTIDEMFRRMAKFDEPPSQGEVKADTETLVKSDKKTEEEVHDTPGLMFAYARRSAEKVFGSDSIYC</sequence>
<feature type="region of interest" description="Disordered" evidence="1">
    <location>
        <begin position="322"/>
        <end position="345"/>
    </location>
</feature>
<feature type="chain" id="PRO_5044740847" description="Class II aldolase/adducin N-terminal domain-containing protein" evidence="2">
    <location>
        <begin position="27"/>
        <end position="374"/>
    </location>
</feature>
<reference evidence="4 5" key="1">
    <citation type="submission" date="2024-10" db="EMBL/GenBank/DDBJ databases">
        <title>Updated reference genomes for cyclostephanoid diatoms.</title>
        <authorList>
            <person name="Roberts W.R."/>
            <person name="Alverson A.J."/>
        </authorList>
    </citation>
    <scope>NUCLEOTIDE SEQUENCE [LARGE SCALE GENOMIC DNA]</scope>
    <source>
        <strain evidence="4 5">AJA232-27</strain>
    </source>
</reference>
<feature type="domain" description="Class II aldolase/adducin N-terminal" evidence="3">
    <location>
        <begin position="92"/>
        <end position="290"/>
    </location>
</feature>
<evidence type="ECO:0000313" key="5">
    <source>
        <dbReference type="Proteomes" id="UP001530293"/>
    </source>
</evidence>
<keyword evidence="5" id="KW-1185">Reference proteome</keyword>
<comment type="caution">
    <text evidence="4">The sequence shown here is derived from an EMBL/GenBank/DDBJ whole genome shotgun (WGS) entry which is preliminary data.</text>
</comment>
<proteinExistence type="predicted"/>
<evidence type="ECO:0000313" key="4">
    <source>
        <dbReference type="EMBL" id="KAL3757517.1"/>
    </source>
</evidence>
<keyword evidence="2" id="KW-0732">Signal</keyword>
<dbReference type="Pfam" id="PF00596">
    <property type="entry name" value="Aldolase_II"/>
    <property type="match status" value="1"/>
</dbReference>
<dbReference type="AlphaFoldDB" id="A0ABD3M1P1"/>
<accession>A0ABD3M1P1</accession>
<gene>
    <name evidence="4" type="ORF">ACHAWU_010149</name>
</gene>
<dbReference type="Proteomes" id="UP001530293">
    <property type="component" value="Unassembled WGS sequence"/>
</dbReference>
<feature type="signal peptide" evidence="2">
    <location>
        <begin position="1"/>
        <end position="26"/>
    </location>
</feature>
<feature type="compositionally biased region" description="Basic and acidic residues" evidence="1">
    <location>
        <begin position="330"/>
        <end position="345"/>
    </location>
</feature>
<dbReference type="InterPro" id="IPR001303">
    <property type="entry name" value="Aldolase_II/adducin_N"/>
</dbReference>
<evidence type="ECO:0000259" key="3">
    <source>
        <dbReference type="SMART" id="SM01007"/>
    </source>
</evidence>
<dbReference type="SMART" id="SM01007">
    <property type="entry name" value="Aldolase_II"/>
    <property type="match status" value="1"/>
</dbReference>
<organism evidence="4 5">
    <name type="scientific">Discostella pseudostelligera</name>
    <dbReference type="NCBI Taxonomy" id="259834"/>
    <lineage>
        <taxon>Eukaryota</taxon>
        <taxon>Sar</taxon>
        <taxon>Stramenopiles</taxon>
        <taxon>Ochrophyta</taxon>
        <taxon>Bacillariophyta</taxon>
        <taxon>Coscinodiscophyceae</taxon>
        <taxon>Thalassiosirophycidae</taxon>
        <taxon>Stephanodiscales</taxon>
        <taxon>Stephanodiscaceae</taxon>
        <taxon>Discostella</taxon>
    </lineage>
</organism>
<dbReference type="InterPro" id="IPR036409">
    <property type="entry name" value="Aldolase_II/adducin_N_sf"/>
</dbReference>
<dbReference type="InterPro" id="IPR051017">
    <property type="entry name" value="Aldolase-II_Adducin_sf"/>
</dbReference>
<dbReference type="PANTHER" id="PTHR10672:SF3">
    <property type="entry name" value="PROTEIN HU-LI TAI SHAO"/>
    <property type="match status" value="1"/>
</dbReference>
<protein>
    <recommendedName>
        <fullName evidence="3">Class II aldolase/adducin N-terminal domain-containing protein</fullName>
    </recommendedName>
</protein>
<dbReference type="SUPFAM" id="SSF53639">
    <property type="entry name" value="AraD/HMP-PK domain-like"/>
    <property type="match status" value="1"/>
</dbReference>